<dbReference type="GO" id="GO:0003676">
    <property type="term" value="F:nucleic acid binding"/>
    <property type="evidence" value="ECO:0007669"/>
    <property type="project" value="InterPro"/>
</dbReference>
<dbReference type="InterPro" id="IPR012156">
    <property type="entry name" value="Cold_shock_CspA"/>
</dbReference>
<proteinExistence type="predicted"/>
<feature type="transmembrane region" description="Helical" evidence="1">
    <location>
        <begin position="6"/>
        <end position="22"/>
    </location>
</feature>
<feature type="transmembrane region" description="Helical" evidence="1">
    <location>
        <begin position="38"/>
        <end position="59"/>
    </location>
</feature>
<dbReference type="Proteomes" id="UP001164726">
    <property type="component" value="Chromosome"/>
</dbReference>
<evidence type="ECO:0000313" key="3">
    <source>
        <dbReference type="Proteomes" id="UP001164726"/>
    </source>
</evidence>
<evidence type="ECO:0000313" key="2">
    <source>
        <dbReference type="EMBL" id="WAA11642.1"/>
    </source>
</evidence>
<dbReference type="PIRSF" id="PIRSF002599">
    <property type="entry name" value="Cold_shock_A"/>
    <property type="match status" value="1"/>
</dbReference>
<dbReference type="RefSeq" id="WP_275419755.1">
    <property type="nucleotide sequence ID" value="NZ_CP106877.1"/>
</dbReference>
<accession>A0A9E8RZH3</accession>
<keyword evidence="1" id="KW-0472">Membrane</keyword>
<keyword evidence="1" id="KW-0812">Transmembrane</keyword>
<organism evidence="2 3">
    <name type="scientific">Fervidibacillus halotolerans</name>
    <dbReference type="NCBI Taxonomy" id="2980027"/>
    <lineage>
        <taxon>Bacteria</taxon>
        <taxon>Bacillati</taxon>
        <taxon>Bacillota</taxon>
        <taxon>Bacilli</taxon>
        <taxon>Bacillales</taxon>
        <taxon>Bacillaceae</taxon>
        <taxon>Fervidibacillus</taxon>
    </lineage>
</organism>
<keyword evidence="1" id="KW-1133">Transmembrane helix</keyword>
<dbReference type="AlphaFoldDB" id="A0A9E8RZH3"/>
<reference evidence="2" key="1">
    <citation type="submission" date="2022-09" db="EMBL/GenBank/DDBJ databases">
        <title>Complete Genomes of Fervidibacillus albus and Fervidibacillus halotolerans isolated from tidal flat sediments.</title>
        <authorList>
            <person name="Kwon K.K."/>
            <person name="Yang S.-H."/>
            <person name="Park M.J."/>
            <person name="Oh H.-M."/>
        </authorList>
    </citation>
    <scope>NUCLEOTIDE SEQUENCE</scope>
    <source>
        <strain evidence="2">MEBiC13594</strain>
    </source>
</reference>
<gene>
    <name evidence="2" type="ORF">OE105_08400</name>
</gene>
<evidence type="ECO:0000256" key="1">
    <source>
        <dbReference type="SAM" id="Phobius"/>
    </source>
</evidence>
<sequence length="88" mass="10150">MIGPILVVIILMNIFGFIVMGMDKRRAKRQKWRISERTIWLTALLGGALGITIGMYVFRHKTKHLSFKLGLPFLIVAQFACFLYLSMF</sequence>
<name>A0A9E8RZH3_9BACI</name>
<feature type="transmembrane region" description="Helical" evidence="1">
    <location>
        <begin position="65"/>
        <end position="85"/>
    </location>
</feature>
<dbReference type="EMBL" id="CP106877">
    <property type="protein sequence ID" value="WAA11642.1"/>
    <property type="molecule type" value="Genomic_DNA"/>
</dbReference>
<dbReference type="InterPro" id="IPR010718">
    <property type="entry name" value="DUF1294"/>
</dbReference>
<keyword evidence="3" id="KW-1185">Reference proteome</keyword>
<protein>
    <submittedName>
        <fullName evidence="2">DUF1294 domain-containing protein</fullName>
    </submittedName>
</protein>
<dbReference type="Pfam" id="PF06961">
    <property type="entry name" value="DUF1294"/>
    <property type="match status" value="1"/>
</dbReference>
<dbReference type="KEGG" id="fhl:OE105_08400"/>